<dbReference type="EMBL" id="KK207826">
    <property type="protein sequence ID" value="EZF53335.1"/>
    <property type="molecule type" value="Genomic_DNA"/>
</dbReference>
<dbReference type="HOGENOM" id="CLU_2185813_0_0_1"/>
<proteinExistence type="predicted"/>
<dbReference type="Proteomes" id="UP000023758">
    <property type="component" value="Unassembled WGS sequence"/>
</dbReference>
<dbReference type="AlphaFoldDB" id="A0A022W4H4"/>
<reference evidence="1" key="1">
    <citation type="submission" date="2014-02" db="EMBL/GenBank/DDBJ databases">
        <title>The Genome Sequence of Trichophyton rubrum (morphotype fischeri) CBS 288.86.</title>
        <authorList>
            <consortium name="The Broad Institute Genomics Platform"/>
            <person name="Cuomo C.A."/>
            <person name="White T.C."/>
            <person name="Graser Y."/>
            <person name="Martinez-Rossi N."/>
            <person name="Heitman J."/>
            <person name="Young S.K."/>
            <person name="Zeng Q."/>
            <person name="Gargeya S."/>
            <person name="Abouelleil A."/>
            <person name="Alvarado L."/>
            <person name="Chapman S.B."/>
            <person name="Gainer-Dewar J."/>
            <person name="Goldberg J."/>
            <person name="Griggs A."/>
            <person name="Gujja S."/>
            <person name="Hansen M."/>
            <person name="Howarth C."/>
            <person name="Imamovic A."/>
            <person name="Larimer J."/>
            <person name="Martinez D."/>
            <person name="Murphy C."/>
            <person name="Pearson M.D."/>
            <person name="Persinoti G."/>
            <person name="Poon T."/>
            <person name="Priest M."/>
            <person name="Roberts A.D."/>
            <person name="Saif S."/>
            <person name="Shea T.D."/>
            <person name="Sykes S.N."/>
            <person name="Wortman J."/>
            <person name="Nusbaum C."/>
            <person name="Birren B."/>
        </authorList>
    </citation>
    <scope>NUCLEOTIDE SEQUENCE [LARGE SCALE GENOMIC DNA]</scope>
    <source>
        <strain evidence="1">CBS 288.86</strain>
    </source>
</reference>
<protein>
    <submittedName>
        <fullName evidence="1">Uncharacterized protein</fullName>
    </submittedName>
</protein>
<organism evidence="1">
    <name type="scientific">Trichophyton rubrum CBS 288.86</name>
    <dbReference type="NCBI Taxonomy" id="1215330"/>
    <lineage>
        <taxon>Eukaryota</taxon>
        <taxon>Fungi</taxon>
        <taxon>Dikarya</taxon>
        <taxon>Ascomycota</taxon>
        <taxon>Pezizomycotina</taxon>
        <taxon>Eurotiomycetes</taxon>
        <taxon>Eurotiomycetidae</taxon>
        <taxon>Onygenales</taxon>
        <taxon>Arthrodermataceae</taxon>
        <taxon>Trichophyton</taxon>
    </lineage>
</organism>
<accession>A0A022W4H4</accession>
<gene>
    <name evidence="1" type="ORF">H103_03714</name>
</gene>
<sequence length="109" mass="12394">MTSTRGRHDCLQPRQGDLDDTLHKVRQYWHNLAQQAVTQYRNGIPFQYLRPENIPKHVPAMLDAESRGTSNKFVSRGVLYSAVERVWVTSEDGERGINGKQKTRAALSG</sequence>
<name>A0A022W4H4_TRIRU</name>
<evidence type="ECO:0000313" key="1">
    <source>
        <dbReference type="EMBL" id="EZF53335.1"/>
    </source>
</evidence>